<dbReference type="AlphaFoldDB" id="A0A246RYV0"/>
<evidence type="ECO:0000256" key="5">
    <source>
        <dbReference type="PROSITE-ProRule" id="PRU00284"/>
    </source>
</evidence>
<dbReference type="GO" id="GO:0007165">
    <property type="term" value="P:signal transduction"/>
    <property type="evidence" value="ECO:0007669"/>
    <property type="project" value="UniProtKB-KW"/>
</dbReference>
<dbReference type="Pfam" id="PF00015">
    <property type="entry name" value="MCPsignal"/>
    <property type="match status" value="1"/>
</dbReference>
<evidence type="ECO:0000313" key="12">
    <source>
        <dbReference type="Proteomes" id="UP000197334"/>
    </source>
</evidence>
<dbReference type="Pfam" id="PF00672">
    <property type="entry name" value="HAMP"/>
    <property type="match status" value="1"/>
</dbReference>
<dbReference type="PROSITE" id="PS50906">
    <property type="entry name" value="NIT"/>
    <property type="match status" value="1"/>
</dbReference>
<feature type="coiled-coil region" evidence="6">
    <location>
        <begin position="590"/>
        <end position="617"/>
    </location>
</feature>
<proteinExistence type="inferred from homology"/>
<feature type="domain" description="Methyl-accepting transducer" evidence="8">
    <location>
        <begin position="390"/>
        <end position="619"/>
    </location>
</feature>
<dbReference type="CDD" id="cd11386">
    <property type="entry name" value="MCP_signal"/>
    <property type="match status" value="1"/>
</dbReference>
<dbReference type="SMART" id="SM00283">
    <property type="entry name" value="MA"/>
    <property type="match status" value="1"/>
</dbReference>
<dbReference type="Gene3D" id="1.10.287.950">
    <property type="entry name" value="Methyl-accepting chemotaxis protein"/>
    <property type="match status" value="1"/>
</dbReference>
<feature type="domain" description="NIT" evidence="10">
    <location>
        <begin position="53"/>
        <end position="303"/>
    </location>
</feature>
<reference evidence="11 12" key="1">
    <citation type="submission" date="2014-08" db="EMBL/GenBank/DDBJ databases">
        <title>Draft genome sequence of a novel L-asparaginase producing marine bacterium, Halomonas campaniensis.</title>
        <authorList>
            <person name="Sundarakrishnan B."/>
            <person name="Moushumi Priya A."/>
            <person name="Raman G."/>
            <person name="Sakthivel N."/>
            <person name="Park S."/>
            <person name="Jayachandran S."/>
        </authorList>
    </citation>
    <scope>NUCLEOTIDE SEQUENCE [LARGE SCALE GENOMIC DNA]</scope>
    <source>
        <strain evidence="11 12">SK03</strain>
    </source>
</reference>
<dbReference type="InterPro" id="IPR004090">
    <property type="entry name" value="Chemotax_Me-accpt_rcpt"/>
</dbReference>
<evidence type="ECO:0000256" key="4">
    <source>
        <dbReference type="ARBA" id="ARBA00029447"/>
    </source>
</evidence>
<evidence type="ECO:0000259" key="8">
    <source>
        <dbReference type="PROSITE" id="PS50111"/>
    </source>
</evidence>
<evidence type="ECO:0000259" key="10">
    <source>
        <dbReference type="PROSITE" id="PS50906"/>
    </source>
</evidence>
<dbReference type="GO" id="GO:0006935">
    <property type="term" value="P:chemotaxis"/>
    <property type="evidence" value="ECO:0007669"/>
    <property type="project" value="InterPro"/>
</dbReference>
<keyword evidence="6" id="KW-0175">Coiled coil</keyword>
<dbReference type="InterPro" id="IPR051310">
    <property type="entry name" value="MCP_chemotaxis"/>
</dbReference>
<evidence type="ECO:0000259" key="9">
    <source>
        <dbReference type="PROSITE" id="PS50885"/>
    </source>
</evidence>
<comment type="caution">
    <text evidence="11">The sequence shown here is derived from an EMBL/GenBank/DDBJ whole genome shotgun (WGS) entry which is preliminary data.</text>
</comment>
<dbReference type="FunFam" id="1.10.287.950:FF:000001">
    <property type="entry name" value="Methyl-accepting chemotaxis sensory transducer"/>
    <property type="match status" value="1"/>
</dbReference>
<keyword evidence="3 5" id="KW-0807">Transducer</keyword>
<dbReference type="Proteomes" id="UP000197334">
    <property type="component" value="Unassembled WGS sequence"/>
</dbReference>
<dbReference type="PANTHER" id="PTHR43531">
    <property type="entry name" value="PROTEIN ICFG"/>
    <property type="match status" value="1"/>
</dbReference>
<keyword evidence="7" id="KW-0812">Transmembrane</keyword>
<evidence type="ECO:0000256" key="1">
    <source>
        <dbReference type="ARBA" id="ARBA00004370"/>
    </source>
</evidence>
<dbReference type="SMART" id="SM00304">
    <property type="entry name" value="HAMP"/>
    <property type="match status" value="1"/>
</dbReference>
<dbReference type="Pfam" id="PF08376">
    <property type="entry name" value="NIT"/>
    <property type="match status" value="1"/>
</dbReference>
<dbReference type="EMBL" id="JPUA01000034">
    <property type="protein sequence ID" value="OWV29311.1"/>
    <property type="molecule type" value="Genomic_DNA"/>
</dbReference>
<evidence type="ECO:0000256" key="3">
    <source>
        <dbReference type="ARBA" id="ARBA00023224"/>
    </source>
</evidence>
<dbReference type="SUPFAM" id="SSF58104">
    <property type="entry name" value="Methyl-accepting chemotaxis protein (MCP) signaling domain"/>
    <property type="match status" value="1"/>
</dbReference>
<dbReference type="InterPro" id="IPR013587">
    <property type="entry name" value="Nitrate/nitrite_sensing"/>
</dbReference>
<evidence type="ECO:0000256" key="6">
    <source>
        <dbReference type="SAM" id="Coils"/>
    </source>
</evidence>
<dbReference type="PROSITE" id="PS50111">
    <property type="entry name" value="CHEMOTAXIS_TRANSDUC_2"/>
    <property type="match status" value="1"/>
</dbReference>
<name>A0A246RYV0_9GAMM</name>
<protein>
    <recommendedName>
        <fullName evidence="13">Chemotaxis protein</fullName>
    </recommendedName>
</protein>
<keyword evidence="2" id="KW-0488">Methylation</keyword>
<dbReference type="InterPro" id="IPR003660">
    <property type="entry name" value="HAMP_dom"/>
</dbReference>
<organism evidence="11 12">
    <name type="scientific">Halomonas campaniensis</name>
    <dbReference type="NCBI Taxonomy" id="213554"/>
    <lineage>
        <taxon>Bacteria</taxon>
        <taxon>Pseudomonadati</taxon>
        <taxon>Pseudomonadota</taxon>
        <taxon>Gammaproteobacteria</taxon>
        <taxon>Oceanospirillales</taxon>
        <taxon>Halomonadaceae</taxon>
        <taxon>Halomonas</taxon>
    </lineage>
</organism>
<keyword evidence="12" id="KW-1185">Reference proteome</keyword>
<comment type="similarity">
    <text evidence="4">Belongs to the methyl-accepting chemotaxis (MCP) protein family.</text>
</comment>
<gene>
    <name evidence="11" type="ORF">JI62_13135</name>
</gene>
<dbReference type="PROSITE" id="PS50885">
    <property type="entry name" value="HAMP"/>
    <property type="match status" value="1"/>
</dbReference>
<dbReference type="CDD" id="cd06225">
    <property type="entry name" value="HAMP"/>
    <property type="match status" value="1"/>
</dbReference>
<keyword evidence="7" id="KW-0472">Membrane</keyword>
<comment type="subcellular location">
    <subcellularLocation>
        <location evidence="1">Membrane</location>
    </subcellularLocation>
</comment>
<dbReference type="GO" id="GO:0004888">
    <property type="term" value="F:transmembrane signaling receptor activity"/>
    <property type="evidence" value="ECO:0007669"/>
    <property type="project" value="InterPro"/>
</dbReference>
<evidence type="ECO:0008006" key="13">
    <source>
        <dbReference type="Google" id="ProtNLM"/>
    </source>
</evidence>
<sequence>MQALHRVSLGRKFVLVLALPLIAMAWLAVSGILERKSLVSEMNHLQEMTVLSQYAGDLVHELQRERGMTAAFLGSKGQNFRAELPNQRRKTDERLDEFNTYTTSLTYSEDDAAVQAQVNQANNLLKELTTHRQRVDHQEISGEQSNAYYTNINNFLISTVSQLTFSVEQGEVIRQLNAYYNLLNIKELAGIERAMLTTAFSTNTLSPAMYTNLLSLTGRSSVYINSFNSFSNEAIQNELAEVLASDLASNLADMRSIAIERGTRGAFNLDHQQWFEQQTRLIDQLAAVGDSAIAVLLDTAQNLRDEAISELVYYLVLSLAAALLAILLAVFIVRSIARPLNVALENIQTRGGDLTQRLAVPGSDELSQLYLAFNESTIKTEELVASIKQGALSVELASKEIAKGNADLAQRTEEQSASLVETASSMEQITATVKQSADTAQQARRSTQDMADQANEANDIADRARLAMEQIEEANQKVTAIVEAIDNIAFQTNILALNASVEAARAGEQGRGFAVVASEVRNLASRSAEEAKQIRKLIENNVESIKEGGNLVTSTSETLKAIAERAQHTAALVSEISSATSEQSSGIEQINQALTQLEEVTQQNAALVEQVATASRSLDDQAGDMADMVGRFKVSEEDNSIALAHYAY</sequence>
<evidence type="ECO:0000313" key="11">
    <source>
        <dbReference type="EMBL" id="OWV29311.1"/>
    </source>
</evidence>
<dbReference type="GO" id="GO:0005886">
    <property type="term" value="C:plasma membrane"/>
    <property type="evidence" value="ECO:0007669"/>
    <property type="project" value="TreeGrafter"/>
</dbReference>
<accession>A0A246RYV0</accession>
<keyword evidence="7" id="KW-1133">Transmembrane helix</keyword>
<dbReference type="InterPro" id="IPR010910">
    <property type="entry name" value="Nitrate/nitrite_sensing_bac"/>
</dbReference>
<feature type="transmembrane region" description="Helical" evidence="7">
    <location>
        <begin position="311"/>
        <end position="333"/>
    </location>
</feature>
<feature type="domain" description="HAMP" evidence="9">
    <location>
        <begin position="334"/>
        <end position="385"/>
    </location>
</feature>
<dbReference type="PANTHER" id="PTHR43531:SF14">
    <property type="entry name" value="METHYL-ACCEPTING CHEMOTAXIS PROTEIN I-RELATED"/>
    <property type="match status" value="1"/>
</dbReference>
<evidence type="ECO:0000256" key="7">
    <source>
        <dbReference type="SAM" id="Phobius"/>
    </source>
</evidence>
<dbReference type="PRINTS" id="PR00260">
    <property type="entry name" value="CHEMTRNSDUCR"/>
</dbReference>
<evidence type="ECO:0000256" key="2">
    <source>
        <dbReference type="ARBA" id="ARBA00022481"/>
    </source>
</evidence>
<dbReference type="InterPro" id="IPR004089">
    <property type="entry name" value="MCPsignal_dom"/>
</dbReference>